<feature type="compositionally biased region" description="Gly residues" evidence="1">
    <location>
        <begin position="194"/>
        <end position="207"/>
    </location>
</feature>
<evidence type="ECO:0000256" key="1">
    <source>
        <dbReference type="SAM" id="MobiDB-lite"/>
    </source>
</evidence>
<reference evidence="5" key="1">
    <citation type="journal article" date="2015" name="Nat. Genet.">
        <title>The genome and transcriptome of the zoonotic hookworm Ancylostoma ceylanicum identify infection-specific gene families.</title>
        <authorList>
            <person name="Schwarz E.M."/>
            <person name="Hu Y."/>
            <person name="Antoshechkin I."/>
            <person name="Miller M.M."/>
            <person name="Sternberg P.W."/>
            <person name="Aroian R.V."/>
        </authorList>
    </citation>
    <scope>NUCLEOTIDE SEQUENCE</scope>
    <source>
        <strain evidence="5">HY135</strain>
    </source>
</reference>
<dbReference type="Pfam" id="PF02520">
    <property type="entry name" value="ANIS5_cation-bd"/>
    <property type="match status" value="1"/>
</dbReference>
<evidence type="ECO:0000259" key="3">
    <source>
        <dbReference type="Pfam" id="PF02520"/>
    </source>
</evidence>
<accession>A0A016UA41</accession>
<feature type="chain" id="PRO_5001488512" description="SXP/RAL-2 family protein Ani s 5-like cation-binding domain-containing protein" evidence="2">
    <location>
        <begin position="17"/>
        <end position="350"/>
    </location>
</feature>
<feature type="compositionally biased region" description="Basic and acidic residues" evidence="1">
    <location>
        <begin position="305"/>
        <end position="318"/>
    </location>
</feature>
<evidence type="ECO:0000256" key="2">
    <source>
        <dbReference type="SAM" id="SignalP"/>
    </source>
</evidence>
<keyword evidence="5" id="KW-1185">Reference proteome</keyword>
<keyword evidence="2" id="KW-0732">Signal</keyword>
<proteinExistence type="predicted"/>
<dbReference type="Proteomes" id="UP000024635">
    <property type="component" value="Unassembled WGS sequence"/>
</dbReference>
<dbReference type="EMBL" id="JARK01001386">
    <property type="protein sequence ID" value="EYC11722.1"/>
    <property type="molecule type" value="Genomic_DNA"/>
</dbReference>
<gene>
    <name evidence="4" type="primary">Acey_s0050.g2063</name>
    <name evidence="4" type="ORF">Y032_0050g2063</name>
</gene>
<evidence type="ECO:0000313" key="5">
    <source>
        <dbReference type="Proteomes" id="UP000024635"/>
    </source>
</evidence>
<feature type="region of interest" description="Disordered" evidence="1">
    <location>
        <begin position="189"/>
        <end position="258"/>
    </location>
</feature>
<feature type="domain" description="SXP/RAL-2 family protein Ani s 5-like cation-binding" evidence="3">
    <location>
        <begin position="57"/>
        <end position="163"/>
    </location>
</feature>
<name>A0A016UA41_9BILA</name>
<dbReference type="PANTHER" id="PTHR21593:SF36">
    <property type="entry name" value="DUF148 DOMAIN-CONTAINING PROTEIN-RELATED"/>
    <property type="match status" value="1"/>
</dbReference>
<comment type="caution">
    <text evidence="4">The sequence shown here is derived from an EMBL/GenBank/DDBJ whole genome shotgun (WGS) entry which is preliminary data.</text>
</comment>
<organism evidence="4 5">
    <name type="scientific">Ancylostoma ceylanicum</name>
    <dbReference type="NCBI Taxonomy" id="53326"/>
    <lineage>
        <taxon>Eukaryota</taxon>
        <taxon>Metazoa</taxon>
        <taxon>Ecdysozoa</taxon>
        <taxon>Nematoda</taxon>
        <taxon>Chromadorea</taxon>
        <taxon>Rhabditida</taxon>
        <taxon>Rhabditina</taxon>
        <taxon>Rhabditomorpha</taxon>
        <taxon>Strongyloidea</taxon>
        <taxon>Ancylostomatidae</taxon>
        <taxon>Ancylostomatinae</taxon>
        <taxon>Ancylostoma</taxon>
    </lineage>
</organism>
<dbReference type="PANTHER" id="PTHR21593">
    <property type="entry name" value="PRION-LIKE- Q/N-RICH -DOMAIN-BEARING PROTEIN PROTEIN"/>
    <property type="match status" value="1"/>
</dbReference>
<dbReference type="InterPro" id="IPR003677">
    <property type="entry name" value="ANIS5_cation-bd"/>
</dbReference>
<protein>
    <recommendedName>
        <fullName evidence="3">SXP/RAL-2 family protein Ani s 5-like cation-binding domain-containing protein</fullName>
    </recommendedName>
</protein>
<feature type="compositionally biased region" description="Gly residues" evidence="1">
    <location>
        <begin position="215"/>
        <end position="258"/>
    </location>
</feature>
<feature type="region of interest" description="Disordered" evidence="1">
    <location>
        <begin position="284"/>
        <end position="350"/>
    </location>
</feature>
<feature type="signal peptide" evidence="2">
    <location>
        <begin position="1"/>
        <end position="16"/>
    </location>
</feature>
<dbReference type="InterPro" id="IPR052823">
    <property type="entry name" value="SXP/RAL-2_related"/>
</dbReference>
<dbReference type="AlphaFoldDB" id="A0A016UA41"/>
<evidence type="ECO:0000313" key="4">
    <source>
        <dbReference type="EMBL" id="EYC11722.1"/>
    </source>
</evidence>
<dbReference type="OrthoDB" id="5875392at2759"/>
<feature type="compositionally biased region" description="Gly residues" evidence="1">
    <location>
        <begin position="284"/>
        <end position="302"/>
    </location>
</feature>
<sequence length="350" mass="37241">MKPLTLILLVAGAVLCQRGGWNNFGEHGMLTGPGGTFGPRPRGPPPPPFLQGLTEQAQIEFFGIVFNKSTTIAQQKHEILKWAEKYRISDKVRAFNREREERINRMKANVTKLIHELPNAMRKHSALMNDDNRTPMERRASVERLHAENPQLYDVLAFAVKQFLPRHPPYGEPGAPESFPGVPGFPRGQPGFPWGQGGFPGGNGGSPEGQPGFPWGQGGFPGGNGGFPQGQGGYPGAPGFPGGQGGYPGGQGGYPGGQGGLPWGEGGFPGGNGGYPGGHAGFPYGQGGFPHGPGGFPGGHGGYQRRHEGFGRFGDRKGGYIGGPQFPGNKRWQGLNDGGYGYPHSWKPRQ</sequence>